<evidence type="ECO:0000313" key="3">
    <source>
        <dbReference type="EMBL" id="JAG23619.1"/>
    </source>
</evidence>
<dbReference type="PANTHER" id="PTHR11439">
    <property type="entry name" value="GAG-POL-RELATED RETROTRANSPOSON"/>
    <property type="match status" value="1"/>
</dbReference>
<dbReference type="PANTHER" id="PTHR11439:SF483">
    <property type="entry name" value="PEPTIDE SYNTHASE GLIP-LIKE, PUTATIVE (AFU_ORTHOLOGUE AFUA_3G12920)-RELATED"/>
    <property type="match status" value="1"/>
</dbReference>
<dbReference type="InterPro" id="IPR043502">
    <property type="entry name" value="DNA/RNA_pol_sf"/>
</dbReference>
<evidence type="ECO:0000259" key="1">
    <source>
        <dbReference type="Pfam" id="PF07727"/>
    </source>
</evidence>
<dbReference type="Pfam" id="PF07727">
    <property type="entry name" value="RVT_2"/>
    <property type="match status" value="1"/>
</dbReference>
<dbReference type="InterPro" id="IPR013103">
    <property type="entry name" value="RVT_2"/>
</dbReference>
<gene>
    <name evidence="3" type="primary">POLX_155</name>
    <name evidence="3" type="ORF">CM83_27212</name>
</gene>
<feature type="domain" description="Reverse transcriptase Ty1/copia-type" evidence="1">
    <location>
        <begin position="170"/>
        <end position="415"/>
    </location>
</feature>
<organism evidence="3">
    <name type="scientific">Lygus hesperus</name>
    <name type="common">Western plant bug</name>
    <dbReference type="NCBI Taxonomy" id="30085"/>
    <lineage>
        <taxon>Eukaryota</taxon>
        <taxon>Metazoa</taxon>
        <taxon>Ecdysozoa</taxon>
        <taxon>Arthropoda</taxon>
        <taxon>Hexapoda</taxon>
        <taxon>Insecta</taxon>
        <taxon>Pterygota</taxon>
        <taxon>Neoptera</taxon>
        <taxon>Paraneoptera</taxon>
        <taxon>Hemiptera</taxon>
        <taxon>Heteroptera</taxon>
        <taxon>Panheteroptera</taxon>
        <taxon>Cimicomorpha</taxon>
        <taxon>Miridae</taxon>
        <taxon>Mirini</taxon>
        <taxon>Lygus</taxon>
    </lineage>
</organism>
<dbReference type="Pfam" id="PF25597">
    <property type="entry name" value="SH3_retrovirus"/>
    <property type="match status" value="1"/>
</dbReference>
<name>A0A0A9XUP7_LYGHE</name>
<sequence>EKRKKWDDKSEKLIFVGYPEDYKAYRFINPVTKKLVVSRDVEFNESNRPKVIQEWAEAAPKDAVPIVSPEQDISDSEEDTDPTLVDLPDTSQDFLGWDDSIIPDDGPLPDAPRRSNRVPKRKAFPDFITYYAHGTLNSDEPLTLEQAVTSPDSKKWGQAMEDEFNSLKKNHTFSVVDLPPGKKTLSTRWVYRVKDQEGEPKKFKARLVVRGCSQTAGRDYQETFSPVVKYASLRYLLSLAAERNLDVDHMDVKTAFLYGNLKEEIYVTPPPNLLNPDENGKVWRLHRAVYGLKQAGRAWNERISSVLKSFGLRCLRSDPCVFVHNGKNGELTILAIWVDDVLILSNDIEMKKKVKEGLMANFEMKDLGEISKFLGMNVTRNRSEGTLSISQCDYISNSLEKFGMDGCNPVSTPMEVDTKSLLLDENCKEPYDLNVPYQEAIGCLLYLSQVSRPDICYAVNVLSRFNNCYQAQHWQATKRVFRYLKGTINLKLCYSKKETSELVGYCDSDWGSVLSERRSVAGVCVMYNGSLISWFSKRQQTVALSTVEAEYMALAFCTQEMLWLKSLVGELFPELKNVALRIMCDNTGAIHTSKNDIVSNRTKHIDIRYHFIKDNIRKDNVKIEHVSTQNMLADVLTKSLPPQKLVCFNDIVFSI</sequence>
<reference evidence="3" key="1">
    <citation type="journal article" date="2014" name="PLoS ONE">
        <title>Transcriptome-Based Identification of ABC Transporters in the Western Tarnished Plant Bug Lygus hesperus.</title>
        <authorList>
            <person name="Hull J.J."/>
            <person name="Chaney K."/>
            <person name="Geib S.M."/>
            <person name="Fabrick J.A."/>
            <person name="Brent C.S."/>
            <person name="Walsh D."/>
            <person name="Lavine L.C."/>
        </authorList>
    </citation>
    <scope>NUCLEOTIDE SEQUENCE</scope>
</reference>
<evidence type="ECO:0000259" key="2">
    <source>
        <dbReference type="Pfam" id="PF25597"/>
    </source>
</evidence>
<protein>
    <submittedName>
        <fullName evidence="3">Retrovirus-related Pol polyprotein from transposon TNT 1-94</fullName>
    </submittedName>
</protein>
<feature type="non-terminal residue" evidence="3">
    <location>
        <position position="1"/>
    </location>
</feature>
<dbReference type="AlphaFoldDB" id="A0A0A9XUP7"/>
<proteinExistence type="predicted"/>
<accession>A0A0A9XUP7</accession>
<dbReference type="GO" id="GO:0071897">
    <property type="term" value="P:DNA biosynthetic process"/>
    <property type="evidence" value="ECO:0007669"/>
    <property type="project" value="UniProtKB-ARBA"/>
</dbReference>
<dbReference type="SUPFAM" id="SSF56672">
    <property type="entry name" value="DNA/RNA polymerases"/>
    <property type="match status" value="1"/>
</dbReference>
<feature type="domain" description="Retroviral polymerase SH3-like" evidence="2">
    <location>
        <begin position="1"/>
        <end position="48"/>
    </location>
</feature>
<dbReference type="InterPro" id="IPR057670">
    <property type="entry name" value="SH3_retrovirus"/>
</dbReference>
<reference evidence="3" key="2">
    <citation type="submission" date="2014-07" db="EMBL/GenBank/DDBJ databases">
        <authorList>
            <person name="Hull J."/>
        </authorList>
    </citation>
    <scope>NUCLEOTIDE SEQUENCE</scope>
</reference>
<dbReference type="EMBL" id="GBHO01019985">
    <property type="protein sequence ID" value="JAG23619.1"/>
    <property type="molecule type" value="Transcribed_RNA"/>
</dbReference>
<dbReference type="CDD" id="cd09272">
    <property type="entry name" value="RNase_HI_RT_Ty1"/>
    <property type="match status" value="1"/>
</dbReference>